<proteinExistence type="predicted"/>
<dbReference type="AlphaFoldDB" id="A0A430JAG8"/>
<gene>
    <name evidence="1" type="ORF">EJQ19_19415</name>
</gene>
<dbReference type="RefSeq" id="WP_126142893.1">
    <property type="nucleotide sequence ID" value="NZ_RXHU01000059.1"/>
</dbReference>
<dbReference type="Proteomes" id="UP000276128">
    <property type="component" value="Unassembled WGS sequence"/>
</dbReference>
<comment type="caution">
    <text evidence="1">The sequence shown here is derived from an EMBL/GenBank/DDBJ whole genome shotgun (WGS) entry which is preliminary data.</text>
</comment>
<name>A0A430JAG8_9BACL</name>
<accession>A0A430JAG8</accession>
<reference evidence="1 2" key="1">
    <citation type="submission" date="2018-12" db="EMBL/GenBank/DDBJ databases">
        <title>Bacillus ochoae sp. nov., Paenibacillus whitsoniae sp. nov., Paenibacillus spiritus sp. nov. Isolated from the Mars Exploration Rover during spacecraft assembly.</title>
        <authorList>
            <person name="Seuylemezian A."/>
            <person name="Vaishampayan P."/>
        </authorList>
    </citation>
    <scope>NUCLEOTIDE SEQUENCE [LARGE SCALE GENOMIC DNA]</scope>
    <source>
        <strain evidence="1 2">MER 54</strain>
    </source>
</reference>
<evidence type="ECO:0000313" key="2">
    <source>
        <dbReference type="Proteomes" id="UP000276128"/>
    </source>
</evidence>
<organism evidence="1 2">
    <name type="scientific">Paenibacillus whitsoniae</name>
    <dbReference type="NCBI Taxonomy" id="2496558"/>
    <lineage>
        <taxon>Bacteria</taxon>
        <taxon>Bacillati</taxon>
        <taxon>Bacillota</taxon>
        <taxon>Bacilli</taxon>
        <taxon>Bacillales</taxon>
        <taxon>Paenibacillaceae</taxon>
        <taxon>Paenibacillus</taxon>
    </lineage>
</organism>
<dbReference type="OrthoDB" id="2880119at2"/>
<keyword evidence="2" id="KW-1185">Reference proteome</keyword>
<protein>
    <submittedName>
        <fullName evidence="1">Non-ribosomal peptide synthetase module</fullName>
    </submittedName>
</protein>
<sequence length="196" mass="22681">MAQRLATEYVKTCLQLTEAEMLKFFQMFVDHQLALQVKVLENGNQEVVFQDGADGQEIVLSFEKKSGLYECTGSCRLSNTKLANLMRKAVSDFKGSAIVNRIYSAYTMVYTYAHGTVVKIEEIKGQRVTVIYEHKDTIGLLQQLFNRQEIEQEIEMIHDQINHLLDVRNMLQEPLEHEQVDVRLKELTHRLFVLEA</sequence>
<dbReference type="EMBL" id="RXHU01000059">
    <property type="protein sequence ID" value="RTE08015.1"/>
    <property type="molecule type" value="Genomic_DNA"/>
</dbReference>
<evidence type="ECO:0000313" key="1">
    <source>
        <dbReference type="EMBL" id="RTE08015.1"/>
    </source>
</evidence>